<protein>
    <submittedName>
        <fullName evidence="1">Uncharacterized protein</fullName>
    </submittedName>
</protein>
<reference evidence="1" key="1">
    <citation type="submission" date="2020-04" db="EMBL/GenBank/DDBJ databases">
        <authorList>
            <person name="Alioto T."/>
            <person name="Alioto T."/>
            <person name="Gomez Garrido J."/>
        </authorList>
    </citation>
    <scope>NUCLEOTIDE SEQUENCE</scope>
    <source>
        <strain evidence="1">A484AB</strain>
    </source>
</reference>
<name>A0A7D9DR45_PARCT</name>
<dbReference type="EMBL" id="CACRXK020001757">
    <property type="protein sequence ID" value="CAB3990930.1"/>
    <property type="molecule type" value="Genomic_DNA"/>
</dbReference>
<proteinExistence type="predicted"/>
<evidence type="ECO:0000313" key="2">
    <source>
        <dbReference type="Proteomes" id="UP001152795"/>
    </source>
</evidence>
<dbReference type="AlphaFoldDB" id="A0A7D9DR45"/>
<organism evidence="1 2">
    <name type="scientific">Paramuricea clavata</name>
    <name type="common">Red gorgonian</name>
    <name type="synonym">Violescent sea-whip</name>
    <dbReference type="NCBI Taxonomy" id="317549"/>
    <lineage>
        <taxon>Eukaryota</taxon>
        <taxon>Metazoa</taxon>
        <taxon>Cnidaria</taxon>
        <taxon>Anthozoa</taxon>
        <taxon>Octocorallia</taxon>
        <taxon>Malacalcyonacea</taxon>
        <taxon>Plexauridae</taxon>
        <taxon>Paramuricea</taxon>
    </lineage>
</organism>
<dbReference type="Proteomes" id="UP001152795">
    <property type="component" value="Unassembled WGS sequence"/>
</dbReference>
<dbReference type="OrthoDB" id="5983749at2759"/>
<accession>A0A7D9DR45</accession>
<dbReference type="PANTHER" id="PTHR33309">
    <property type="entry name" value="KERATIN, ULTRA HIGH-SULFUR MATRIX PROTEIN-LIKE"/>
    <property type="match status" value="1"/>
</dbReference>
<gene>
    <name evidence="1" type="ORF">PACLA_8A010413</name>
</gene>
<sequence>MLCREIIGVDVFSGTKKGTLKRSAKWIQVVENLTNVEGVHFKVDNRDVRDRYHLLSTNLRRKIKREDKESGIAPEMSEVEKALEALIEKEDAAEELRQEGKSRKVTIEAHRMNAEDIRKKAMENLGEAQKRKSVEIGVTPAKKKRSNGSDTVNYLREKHEKMLEVEKNKLTMEEKRMEAGSKRHD</sequence>
<evidence type="ECO:0000313" key="1">
    <source>
        <dbReference type="EMBL" id="CAB3990930.1"/>
    </source>
</evidence>
<dbReference type="PANTHER" id="PTHR33309:SF1">
    <property type="entry name" value="MYB_SANT-LIKE DNA-BINDING DOMAIN-CONTAINING PROTEIN"/>
    <property type="match status" value="1"/>
</dbReference>
<keyword evidence="2" id="KW-1185">Reference proteome</keyword>
<comment type="caution">
    <text evidence="1">The sequence shown here is derived from an EMBL/GenBank/DDBJ whole genome shotgun (WGS) entry which is preliminary data.</text>
</comment>